<evidence type="ECO:0000313" key="1">
    <source>
        <dbReference type="EMBL" id="BBH92061.1"/>
    </source>
</evidence>
<dbReference type="EMBL" id="AP019377">
    <property type="protein sequence ID" value="BBH92061.1"/>
    <property type="molecule type" value="Genomic_DNA"/>
</dbReference>
<gene>
    <name evidence="1" type="ORF">KTA_02600</name>
</gene>
<reference evidence="1" key="1">
    <citation type="submission" date="2018-12" db="EMBL/GenBank/DDBJ databases">
        <title>Novel natural products biosynthetic potential of the class Ktedonobacteria.</title>
        <authorList>
            <person name="Zheng Y."/>
            <person name="Saitou A."/>
            <person name="Wang C.M."/>
            <person name="Toyoda A."/>
            <person name="Minakuchi Y."/>
            <person name="Sekiguchi Y."/>
            <person name="Ueda K."/>
            <person name="Takano H."/>
            <person name="Sakai Y."/>
            <person name="Yokota A."/>
            <person name="Yabe S."/>
        </authorList>
    </citation>
    <scope>NUCLEOTIDE SEQUENCE</scope>
    <source>
        <strain evidence="1">A3-2</strain>
    </source>
</reference>
<protein>
    <submittedName>
        <fullName evidence="1">Uncharacterized protein</fullName>
    </submittedName>
</protein>
<accession>A0A455SY15</accession>
<dbReference type="AlphaFoldDB" id="A0A455SY15"/>
<sequence>MPLRKALTVLFRFVLKEGDPFPFFQPQHTADDWHLAGRLFYDFGGFPWTDALLFAQRRVAELLPLSSFEPQCELRTLRTAFLAGFVARFLEVWRVPPRYCPLEFPAGVFLQEVPLVPGTPSPQSSTLSEAADRAAVALPTRQGWLLCLSRQSPQRYVVCSPPPAPEAVRVDLAVLDRPYPWW</sequence>
<proteinExistence type="predicted"/>
<name>A0A455SY15_9CHLR</name>
<organism evidence="1">
    <name type="scientific">Thermogemmatispora argillosa</name>
    <dbReference type="NCBI Taxonomy" id="2045280"/>
    <lineage>
        <taxon>Bacteria</taxon>
        <taxon>Bacillati</taxon>
        <taxon>Chloroflexota</taxon>
        <taxon>Ktedonobacteria</taxon>
        <taxon>Thermogemmatisporales</taxon>
        <taxon>Thermogemmatisporaceae</taxon>
        <taxon>Thermogemmatispora</taxon>
    </lineage>
</organism>